<dbReference type="Proteomes" id="UP000823561">
    <property type="component" value="Chromosome 19"/>
</dbReference>
<name>A0AAV6FS21_9TELE</name>
<accession>A0AAV6FS21</accession>
<dbReference type="EMBL" id="JADWDJ010000019">
    <property type="protein sequence ID" value="KAG5265515.1"/>
    <property type="molecule type" value="Genomic_DNA"/>
</dbReference>
<comment type="caution">
    <text evidence="1">The sequence shown here is derived from an EMBL/GenBank/DDBJ whole genome shotgun (WGS) entry which is preliminary data.</text>
</comment>
<dbReference type="AlphaFoldDB" id="A0AAV6FS21"/>
<sequence length="106" mass="11856">MCVSLYLRHHPSWTCCCGDAGMGERAVRCCAVLVCAQSSPTDEDRWLFSRCLTDSSKPVNLPMLPMTNGNGQDSLERRVQTRSPMKLSKPGRDVHFSLCHGIRLNM</sequence>
<evidence type="ECO:0000313" key="2">
    <source>
        <dbReference type="Proteomes" id="UP000823561"/>
    </source>
</evidence>
<evidence type="ECO:0000313" key="1">
    <source>
        <dbReference type="EMBL" id="KAG5265515.1"/>
    </source>
</evidence>
<organism evidence="1 2">
    <name type="scientific">Alosa alosa</name>
    <name type="common">allis shad</name>
    <dbReference type="NCBI Taxonomy" id="278164"/>
    <lineage>
        <taxon>Eukaryota</taxon>
        <taxon>Metazoa</taxon>
        <taxon>Chordata</taxon>
        <taxon>Craniata</taxon>
        <taxon>Vertebrata</taxon>
        <taxon>Euteleostomi</taxon>
        <taxon>Actinopterygii</taxon>
        <taxon>Neopterygii</taxon>
        <taxon>Teleostei</taxon>
        <taxon>Clupei</taxon>
        <taxon>Clupeiformes</taxon>
        <taxon>Clupeoidei</taxon>
        <taxon>Clupeidae</taxon>
        <taxon>Alosa</taxon>
    </lineage>
</organism>
<gene>
    <name evidence="1" type="ORF">AALO_G00243340</name>
</gene>
<proteinExistence type="predicted"/>
<protein>
    <submittedName>
        <fullName evidence="1">Uncharacterized protein</fullName>
    </submittedName>
</protein>
<reference evidence="1" key="1">
    <citation type="submission" date="2020-10" db="EMBL/GenBank/DDBJ databases">
        <title>Chromosome-scale genome assembly of the Allis shad, Alosa alosa.</title>
        <authorList>
            <person name="Margot Z."/>
            <person name="Christophe K."/>
            <person name="Cabau C."/>
            <person name="Louis A."/>
            <person name="Berthelot C."/>
            <person name="Parey E."/>
            <person name="Roest Crollius H."/>
            <person name="Montfort J."/>
            <person name="Robinson-Rechavi M."/>
            <person name="Bucao C."/>
            <person name="Bouchez O."/>
            <person name="Gislard M."/>
            <person name="Lluch J."/>
            <person name="Milhes M."/>
            <person name="Lampietro C."/>
            <person name="Lopez Roques C."/>
            <person name="Donnadieu C."/>
            <person name="Braasch I."/>
            <person name="Desvignes T."/>
            <person name="Postlethwait J."/>
            <person name="Bobe J."/>
            <person name="Guiguen Y."/>
        </authorList>
    </citation>
    <scope>NUCLEOTIDE SEQUENCE</scope>
    <source>
        <strain evidence="1">M-15738</strain>
        <tissue evidence="1">Blood</tissue>
    </source>
</reference>
<keyword evidence="2" id="KW-1185">Reference proteome</keyword>